<dbReference type="InterPro" id="IPR036021">
    <property type="entry name" value="Tungsten_al_ferr_oxy-like_C"/>
</dbReference>
<dbReference type="Gene3D" id="1.10.569.10">
    <property type="entry name" value="Aldehyde Ferredoxin Oxidoreductase Protein, subunit A, domain 2"/>
    <property type="match status" value="1"/>
</dbReference>
<protein>
    <recommendedName>
        <fullName evidence="7">Aldehyde ferredoxin oxidoreductase N-terminal domain-containing protein</fullName>
    </recommendedName>
</protein>
<dbReference type="EMBL" id="UINC01056256">
    <property type="protein sequence ID" value="SVB76069.1"/>
    <property type="molecule type" value="Genomic_DNA"/>
</dbReference>
<dbReference type="InterPro" id="IPR036503">
    <property type="entry name" value="Ald_Fedxn_OxRdtase_N_sf"/>
</dbReference>
<keyword evidence="4" id="KW-0479">Metal-binding</keyword>
<evidence type="ECO:0000256" key="2">
    <source>
        <dbReference type="ARBA" id="ARBA00011032"/>
    </source>
</evidence>
<dbReference type="PANTHER" id="PTHR30038:SF0">
    <property type="entry name" value="TUNGSTEN-CONTAINING ALDEHYDE FERREDOXIN OXIDOREDUCTASE"/>
    <property type="match status" value="1"/>
</dbReference>
<name>A0A382GM77_9ZZZZ</name>
<dbReference type="GO" id="GO:0051539">
    <property type="term" value="F:4 iron, 4 sulfur cluster binding"/>
    <property type="evidence" value="ECO:0007669"/>
    <property type="project" value="UniProtKB-KW"/>
</dbReference>
<dbReference type="InterPro" id="IPR013983">
    <property type="entry name" value="Ald_Fedxn_OxRdtase_N"/>
</dbReference>
<dbReference type="InterPro" id="IPR051919">
    <property type="entry name" value="W-dependent_AOR"/>
</dbReference>
<sequence length="491" mass="53078">FLGGYGIGAKLLFDRMKPGVDALGPGNLLGFFTGPLTGSPSIEGNRFVEVCKSPLTDTWGDANCGGTFGPHLKFAGYDGILFSGCSETPVYLNIDNGVAELRDAEFLWGKDSNETEDMLKQTLGETKGRDGKKIEVACIGQAGENLSLISAIMNDKGRAAGRSGVGAVMGSKRLKAIAVSGTAEVPLYDEALSKKTRKKYMKATGGAYELFRDYGTIGITGDSAMSGDSPVKNWGGAGPADFPQGMTKFEQDTLIAYQDKKYGCWRCTMSCGGHMSVKEEGPYQGTAHHKVEYETAASWGTMTLMDNFPALIKINELCNLYGFDTIGAGCTAAFAVECYENGILTKEDTGGIELNWGNDKALIQLLEKMAFREGIGDILADGTRKAAAIIGNGAERYAMHVQGSEVPMHDPKFAPGLATTYKMDATPARHTQGHEDMPPVLEKWPDHDKYEWSGKGEIHKKCMEMMHVVNAAGVCMFAFLSYDWNFIPDHL</sequence>
<evidence type="ECO:0000256" key="5">
    <source>
        <dbReference type="ARBA" id="ARBA00023004"/>
    </source>
</evidence>
<dbReference type="AlphaFoldDB" id="A0A382GM77"/>
<dbReference type="InterPro" id="IPR013984">
    <property type="entry name" value="Ald_Fedxn_OxRdtase_dom2"/>
</dbReference>
<evidence type="ECO:0000313" key="8">
    <source>
        <dbReference type="EMBL" id="SVB76069.1"/>
    </source>
</evidence>
<dbReference type="SUPFAM" id="SSF56228">
    <property type="entry name" value="Aldehyde ferredoxin oxidoreductase, N-terminal domain"/>
    <property type="match status" value="1"/>
</dbReference>
<comment type="cofactor">
    <cofactor evidence="1">
        <name>[4Fe-4S] cluster</name>
        <dbReference type="ChEBI" id="CHEBI:49883"/>
    </cofactor>
</comment>
<dbReference type="Pfam" id="PF01314">
    <property type="entry name" value="AFOR_C"/>
    <property type="match status" value="1"/>
</dbReference>
<reference evidence="8" key="1">
    <citation type="submission" date="2018-05" db="EMBL/GenBank/DDBJ databases">
        <authorList>
            <person name="Lanie J.A."/>
            <person name="Ng W.-L."/>
            <person name="Kazmierczak K.M."/>
            <person name="Andrzejewski T.M."/>
            <person name="Davidsen T.M."/>
            <person name="Wayne K.J."/>
            <person name="Tettelin H."/>
            <person name="Glass J.I."/>
            <person name="Rusch D."/>
            <person name="Podicherti R."/>
            <person name="Tsui H.-C.T."/>
            <person name="Winkler M.E."/>
        </authorList>
    </citation>
    <scope>NUCLEOTIDE SEQUENCE</scope>
</reference>
<gene>
    <name evidence="8" type="ORF">METZ01_LOCUS228923</name>
</gene>
<evidence type="ECO:0000256" key="4">
    <source>
        <dbReference type="ARBA" id="ARBA00022723"/>
    </source>
</evidence>
<proteinExistence type="inferred from homology"/>
<comment type="similarity">
    <text evidence="2">Belongs to the AOR/FOR family.</text>
</comment>
<keyword evidence="6" id="KW-0411">Iron-sulfur</keyword>
<evidence type="ECO:0000256" key="6">
    <source>
        <dbReference type="ARBA" id="ARBA00023014"/>
    </source>
</evidence>
<evidence type="ECO:0000259" key="7">
    <source>
        <dbReference type="SMART" id="SM00790"/>
    </source>
</evidence>
<feature type="domain" description="Aldehyde ferredoxin oxidoreductase N-terminal" evidence="7">
    <location>
        <begin position="1"/>
        <end position="183"/>
    </location>
</feature>
<dbReference type="SMART" id="SM00790">
    <property type="entry name" value="AFOR_N"/>
    <property type="match status" value="1"/>
</dbReference>
<dbReference type="PANTHER" id="PTHR30038">
    <property type="entry name" value="ALDEHYDE FERREDOXIN OXIDOREDUCTASE"/>
    <property type="match status" value="1"/>
</dbReference>
<feature type="non-terminal residue" evidence="8">
    <location>
        <position position="491"/>
    </location>
</feature>
<dbReference type="SUPFAM" id="SSF48310">
    <property type="entry name" value="Aldehyde ferredoxin oxidoreductase, C-terminal domains"/>
    <property type="match status" value="1"/>
</dbReference>
<dbReference type="Pfam" id="PF02730">
    <property type="entry name" value="AFOR_N"/>
    <property type="match status" value="1"/>
</dbReference>
<keyword evidence="5" id="KW-0408">Iron</keyword>
<dbReference type="Gene3D" id="3.60.9.10">
    <property type="entry name" value="Aldehyde ferredoxin oxidoreductase, N-terminal domain"/>
    <property type="match status" value="1"/>
</dbReference>
<dbReference type="GO" id="GO:0016625">
    <property type="term" value="F:oxidoreductase activity, acting on the aldehyde or oxo group of donors, iron-sulfur protein as acceptor"/>
    <property type="evidence" value="ECO:0007669"/>
    <property type="project" value="InterPro"/>
</dbReference>
<evidence type="ECO:0000256" key="1">
    <source>
        <dbReference type="ARBA" id="ARBA00001966"/>
    </source>
</evidence>
<dbReference type="GO" id="GO:0009055">
    <property type="term" value="F:electron transfer activity"/>
    <property type="evidence" value="ECO:0007669"/>
    <property type="project" value="InterPro"/>
</dbReference>
<keyword evidence="3" id="KW-0004">4Fe-4S</keyword>
<evidence type="ECO:0000256" key="3">
    <source>
        <dbReference type="ARBA" id="ARBA00022485"/>
    </source>
</evidence>
<dbReference type="GO" id="GO:0046872">
    <property type="term" value="F:metal ion binding"/>
    <property type="evidence" value="ECO:0007669"/>
    <property type="project" value="UniProtKB-KW"/>
</dbReference>
<organism evidence="8">
    <name type="scientific">marine metagenome</name>
    <dbReference type="NCBI Taxonomy" id="408172"/>
    <lineage>
        <taxon>unclassified sequences</taxon>
        <taxon>metagenomes</taxon>
        <taxon>ecological metagenomes</taxon>
    </lineage>
</organism>
<feature type="non-terminal residue" evidence="8">
    <location>
        <position position="1"/>
    </location>
</feature>
<accession>A0A382GM77</accession>
<dbReference type="InterPro" id="IPR001203">
    <property type="entry name" value="OxRdtase_Ald_Fedxn_C"/>
</dbReference>